<comment type="caution">
    <text evidence="1">The sequence shown here is derived from an EMBL/GenBank/DDBJ whole genome shotgun (WGS) entry which is preliminary data.</text>
</comment>
<evidence type="ECO:0000313" key="2">
    <source>
        <dbReference type="Proteomes" id="UP001189663"/>
    </source>
</evidence>
<keyword evidence="2" id="KW-1185">Reference proteome</keyword>
<sequence>MQANLEVLRDLNIAQMAADKTHYVRLVDIPEPFRAEFRAWMRLGQCPVIEGEDSRGCMYQHDFEGYRQERLSGVYRKWQGKAPWELSHYQPPANNKQG</sequence>
<dbReference type="AlphaFoldDB" id="A0ABC8Q835"/>
<protein>
    <submittedName>
        <fullName evidence="1">Uncharacterized protein</fullName>
    </submittedName>
</protein>
<dbReference type="Proteomes" id="UP001189663">
    <property type="component" value="Unassembled WGS sequence"/>
</dbReference>
<proteinExistence type="predicted"/>
<dbReference type="EMBL" id="CATZAT010000001">
    <property type="protein sequence ID" value="CAJ0781361.1"/>
    <property type="molecule type" value="Genomic_DNA"/>
</dbReference>
<gene>
    <name evidence="1" type="ORF">LMG18096_01159</name>
</gene>
<organism evidence="1 2">
    <name type="scientific">Ralstonia holmesii</name>
    <dbReference type="NCBI Taxonomy" id="3058602"/>
    <lineage>
        <taxon>Bacteria</taxon>
        <taxon>Pseudomonadati</taxon>
        <taxon>Pseudomonadota</taxon>
        <taxon>Betaproteobacteria</taxon>
        <taxon>Burkholderiales</taxon>
        <taxon>Burkholderiaceae</taxon>
        <taxon>Ralstonia</taxon>
    </lineage>
</organism>
<reference evidence="1 2" key="1">
    <citation type="submission" date="2023-07" db="EMBL/GenBank/DDBJ databases">
        <authorList>
            <person name="Peeters C."/>
        </authorList>
    </citation>
    <scope>NUCLEOTIDE SEQUENCE [LARGE SCALE GENOMIC DNA]</scope>
    <source>
        <strain evidence="1 2">LMG 18096</strain>
    </source>
</reference>
<evidence type="ECO:0000313" key="1">
    <source>
        <dbReference type="EMBL" id="CAJ0781361.1"/>
    </source>
</evidence>
<accession>A0ABC8Q835</accession>
<name>A0ABC8Q835_9RALS</name>